<evidence type="ECO:0000313" key="2">
    <source>
        <dbReference type="Proteomes" id="UP001601627"/>
    </source>
</evidence>
<comment type="caution">
    <text evidence="1">The sequence shown here is derived from an EMBL/GenBank/DDBJ whole genome shotgun (WGS) entry which is preliminary data.</text>
</comment>
<reference evidence="1 2" key="1">
    <citation type="submission" date="2024-09" db="EMBL/GenBank/DDBJ databases">
        <title>The Natural Products Discovery Center: Release of the First 8490 Sequenced Strains for Exploring Actinobacteria Biosynthetic Diversity.</title>
        <authorList>
            <person name="Kalkreuter E."/>
            <person name="Kautsar S.A."/>
            <person name="Yang D."/>
            <person name="Bader C.D."/>
            <person name="Teijaro C.N."/>
            <person name="Fluegel L."/>
            <person name="Davis C.M."/>
            <person name="Simpson J.R."/>
            <person name="Lauterbach L."/>
            <person name="Steele A.D."/>
            <person name="Gui C."/>
            <person name="Meng S."/>
            <person name="Li G."/>
            <person name="Viehrig K."/>
            <person name="Ye F."/>
            <person name="Su P."/>
            <person name="Kiefer A.F."/>
            <person name="Nichols A."/>
            <person name="Cepeda A.J."/>
            <person name="Yan W."/>
            <person name="Fan B."/>
            <person name="Jiang Y."/>
            <person name="Adhikari A."/>
            <person name="Zheng C.-J."/>
            <person name="Schuster L."/>
            <person name="Cowan T.M."/>
            <person name="Smanski M.J."/>
            <person name="Chevrette M.G."/>
            <person name="De Carvalho L.P.S."/>
            <person name="Shen B."/>
        </authorList>
    </citation>
    <scope>NUCLEOTIDE SEQUENCE [LARGE SCALE GENOMIC DNA]</scope>
    <source>
        <strain evidence="1 2">NPDC058328</strain>
    </source>
</reference>
<name>A0ABW6QIW2_9ACTN</name>
<protein>
    <submittedName>
        <fullName evidence="1">ABC transporter permease</fullName>
    </submittedName>
</protein>
<sequence>MSETTHDGTVAVTAPVPPDEGLTADRLAAKYGLSVSGARPSLIEYVRQLWGRRHFILAFSQAKLTAQYSQAKLG</sequence>
<accession>A0ABW6QIW2</accession>
<proteinExistence type="predicted"/>
<feature type="non-terminal residue" evidence="1">
    <location>
        <position position="74"/>
    </location>
</feature>
<dbReference type="Proteomes" id="UP001601627">
    <property type="component" value="Unassembled WGS sequence"/>
</dbReference>
<dbReference type="EMBL" id="JBHVZQ010000113">
    <property type="protein sequence ID" value="MFF1279160.1"/>
    <property type="molecule type" value="Genomic_DNA"/>
</dbReference>
<keyword evidence="2" id="KW-1185">Reference proteome</keyword>
<evidence type="ECO:0000313" key="1">
    <source>
        <dbReference type="EMBL" id="MFF1279160.1"/>
    </source>
</evidence>
<organism evidence="1 2">
    <name type="scientific">Streptomyces marokkonensis</name>
    <dbReference type="NCBI Taxonomy" id="324855"/>
    <lineage>
        <taxon>Bacteria</taxon>
        <taxon>Bacillati</taxon>
        <taxon>Actinomycetota</taxon>
        <taxon>Actinomycetes</taxon>
        <taxon>Kitasatosporales</taxon>
        <taxon>Streptomycetaceae</taxon>
        <taxon>Streptomyces</taxon>
    </lineage>
</organism>
<gene>
    <name evidence="1" type="ORF">ACFVZC_38360</name>
</gene>